<evidence type="ECO:0000313" key="2">
    <source>
        <dbReference type="EMBL" id="MTD15187.1"/>
    </source>
</evidence>
<name>A0A7K1FM03_9ACTN</name>
<dbReference type="SUPFAM" id="SSF51230">
    <property type="entry name" value="Single hybrid motif"/>
    <property type="match status" value="1"/>
</dbReference>
<dbReference type="EMBL" id="WLYK01000005">
    <property type="protein sequence ID" value="MTD15187.1"/>
    <property type="molecule type" value="Genomic_DNA"/>
</dbReference>
<gene>
    <name evidence="2" type="ORF">GIS00_14685</name>
</gene>
<dbReference type="PROSITE" id="PS50968">
    <property type="entry name" value="BIOTINYL_LIPOYL"/>
    <property type="match status" value="1"/>
</dbReference>
<dbReference type="Pfam" id="PF00364">
    <property type="entry name" value="Biotin_lipoyl"/>
    <property type="match status" value="1"/>
</dbReference>
<dbReference type="AlphaFoldDB" id="A0A7K1FM03"/>
<protein>
    <submittedName>
        <fullName evidence="2">Biotin-requiring enzyme family protein</fullName>
    </submittedName>
</protein>
<sequence length="68" mass="7230">MGTEEATFVDWIVGDGDPVSVGDPIYSVETEKVETEVEAAASGVLRHGDVEADETYPVGTEVGWIETS</sequence>
<dbReference type="Proteomes" id="UP000460221">
    <property type="component" value="Unassembled WGS sequence"/>
</dbReference>
<dbReference type="InterPro" id="IPR000089">
    <property type="entry name" value="Biotin_lipoyl"/>
</dbReference>
<feature type="domain" description="Lipoyl-binding" evidence="1">
    <location>
        <begin position="1"/>
        <end position="66"/>
    </location>
</feature>
<comment type="caution">
    <text evidence="2">The sequence shown here is derived from an EMBL/GenBank/DDBJ whole genome shotgun (WGS) entry which is preliminary data.</text>
</comment>
<keyword evidence="3" id="KW-1185">Reference proteome</keyword>
<evidence type="ECO:0000259" key="1">
    <source>
        <dbReference type="PROSITE" id="PS50968"/>
    </source>
</evidence>
<evidence type="ECO:0000313" key="3">
    <source>
        <dbReference type="Proteomes" id="UP000460221"/>
    </source>
</evidence>
<dbReference type="InterPro" id="IPR011053">
    <property type="entry name" value="Single_hybrid_motif"/>
</dbReference>
<proteinExistence type="predicted"/>
<accession>A0A7K1FM03</accession>
<reference evidence="2 3" key="1">
    <citation type="submission" date="2019-11" db="EMBL/GenBank/DDBJ databases">
        <authorList>
            <person name="Jiang L.-Q."/>
        </authorList>
    </citation>
    <scope>NUCLEOTIDE SEQUENCE [LARGE SCALE GENOMIC DNA]</scope>
    <source>
        <strain evidence="2 3">YIM 132087</strain>
    </source>
</reference>
<dbReference type="Gene3D" id="2.40.50.100">
    <property type="match status" value="1"/>
</dbReference>
<organism evidence="2 3">
    <name type="scientific">Nakamurella alba</name>
    <dbReference type="NCBI Taxonomy" id="2665158"/>
    <lineage>
        <taxon>Bacteria</taxon>
        <taxon>Bacillati</taxon>
        <taxon>Actinomycetota</taxon>
        <taxon>Actinomycetes</taxon>
        <taxon>Nakamurellales</taxon>
        <taxon>Nakamurellaceae</taxon>
        <taxon>Nakamurella</taxon>
    </lineage>
</organism>